<gene>
    <name evidence="1" type="ORF">DFH08DRAFT_811471</name>
</gene>
<dbReference type="Proteomes" id="UP001218218">
    <property type="component" value="Unassembled WGS sequence"/>
</dbReference>
<name>A0AAD7EMX9_9AGAR</name>
<proteinExistence type="predicted"/>
<sequence>MAHDLFTVQELVDAIVYSISDSYAVRRQRILSACALVSRSWVYPTQSLLFHEIHFHQNTPVAKPARWIGLKRTLEISPHLVHHIRRLHLYMGLLEDESILSSICNFPFTHLEQVKGQFYGTMQIHHALDLGQLFSLSTVRQVSLNFTSSAEPQVLPRIFERCSPACRDLELTLGCSHPLLPNVRDAEVMTSIPLKTLRLPLFGSALDRGLLPFLSPFDLPHLKALSIDRTANDSDIFWPEFYPVFNRLEFLSVCVMHAKTLDLSQFSNLSYLCISMEMDSISQQDMARLLSTMTSTHHIRELRVWFNVIEPDLEVCTWVDAVMSTVGIPIVEVRVHEAGWIKFFPRLREKNLVLIVPPGRGWRWDDIIATL</sequence>
<keyword evidence="2" id="KW-1185">Reference proteome</keyword>
<accession>A0AAD7EMX9</accession>
<dbReference type="EMBL" id="JARIHO010000025">
    <property type="protein sequence ID" value="KAJ7342379.1"/>
    <property type="molecule type" value="Genomic_DNA"/>
</dbReference>
<comment type="caution">
    <text evidence="1">The sequence shown here is derived from an EMBL/GenBank/DDBJ whole genome shotgun (WGS) entry which is preliminary data.</text>
</comment>
<reference evidence="1" key="1">
    <citation type="submission" date="2023-03" db="EMBL/GenBank/DDBJ databases">
        <title>Massive genome expansion in bonnet fungi (Mycena s.s.) driven by repeated elements and novel gene families across ecological guilds.</title>
        <authorList>
            <consortium name="Lawrence Berkeley National Laboratory"/>
            <person name="Harder C.B."/>
            <person name="Miyauchi S."/>
            <person name="Viragh M."/>
            <person name="Kuo A."/>
            <person name="Thoen E."/>
            <person name="Andreopoulos B."/>
            <person name="Lu D."/>
            <person name="Skrede I."/>
            <person name="Drula E."/>
            <person name="Henrissat B."/>
            <person name="Morin E."/>
            <person name="Kohler A."/>
            <person name="Barry K."/>
            <person name="LaButti K."/>
            <person name="Morin E."/>
            <person name="Salamov A."/>
            <person name="Lipzen A."/>
            <person name="Mereny Z."/>
            <person name="Hegedus B."/>
            <person name="Baldrian P."/>
            <person name="Stursova M."/>
            <person name="Weitz H."/>
            <person name="Taylor A."/>
            <person name="Grigoriev I.V."/>
            <person name="Nagy L.G."/>
            <person name="Martin F."/>
            <person name="Kauserud H."/>
        </authorList>
    </citation>
    <scope>NUCLEOTIDE SEQUENCE</scope>
    <source>
        <strain evidence="1">CBHHK002</strain>
    </source>
</reference>
<organism evidence="1 2">
    <name type="scientific">Mycena albidolilacea</name>
    <dbReference type="NCBI Taxonomy" id="1033008"/>
    <lineage>
        <taxon>Eukaryota</taxon>
        <taxon>Fungi</taxon>
        <taxon>Dikarya</taxon>
        <taxon>Basidiomycota</taxon>
        <taxon>Agaricomycotina</taxon>
        <taxon>Agaricomycetes</taxon>
        <taxon>Agaricomycetidae</taxon>
        <taxon>Agaricales</taxon>
        <taxon>Marasmiineae</taxon>
        <taxon>Mycenaceae</taxon>
        <taxon>Mycena</taxon>
    </lineage>
</organism>
<dbReference type="AlphaFoldDB" id="A0AAD7EMX9"/>
<protein>
    <submittedName>
        <fullName evidence="1">Uncharacterized protein</fullName>
    </submittedName>
</protein>
<evidence type="ECO:0000313" key="2">
    <source>
        <dbReference type="Proteomes" id="UP001218218"/>
    </source>
</evidence>
<evidence type="ECO:0000313" key="1">
    <source>
        <dbReference type="EMBL" id="KAJ7342379.1"/>
    </source>
</evidence>